<protein>
    <submittedName>
        <fullName evidence="2">Uncharacterized protein</fullName>
    </submittedName>
</protein>
<evidence type="ECO:0000313" key="3">
    <source>
        <dbReference type="Proteomes" id="UP000664132"/>
    </source>
</evidence>
<evidence type="ECO:0000256" key="1">
    <source>
        <dbReference type="SAM" id="Phobius"/>
    </source>
</evidence>
<feature type="transmembrane region" description="Helical" evidence="1">
    <location>
        <begin position="20"/>
        <end position="43"/>
    </location>
</feature>
<keyword evidence="1" id="KW-1133">Transmembrane helix</keyword>
<dbReference type="EMBL" id="JAFJYH010000067">
    <property type="protein sequence ID" value="KAG4421334.1"/>
    <property type="molecule type" value="Genomic_DNA"/>
</dbReference>
<keyword evidence="1" id="KW-0812">Transmembrane</keyword>
<evidence type="ECO:0000313" key="2">
    <source>
        <dbReference type="EMBL" id="KAG4421334.1"/>
    </source>
</evidence>
<gene>
    <name evidence="2" type="ORF">IFR04_005517</name>
</gene>
<dbReference type="Proteomes" id="UP000664132">
    <property type="component" value="Unassembled WGS sequence"/>
</dbReference>
<name>A0A8H7WBI9_9HELO</name>
<comment type="caution">
    <text evidence="2">The sequence shown here is derived from an EMBL/GenBank/DDBJ whole genome shotgun (WGS) entry which is preliminary data.</text>
</comment>
<keyword evidence="3" id="KW-1185">Reference proteome</keyword>
<reference evidence="2" key="1">
    <citation type="submission" date="2021-02" db="EMBL/GenBank/DDBJ databases">
        <title>Genome sequence Cadophora malorum strain M34.</title>
        <authorList>
            <person name="Stefanovic E."/>
            <person name="Vu D."/>
            <person name="Scully C."/>
            <person name="Dijksterhuis J."/>
            <person name="Roader J."/>
            <person name="Houbraken J."/>
        </authorList>
    </citation>
    <scope>NUCLEOTIDE SEQUENCE</scope>
    <source>
        <strain evidence="2">M34</strain>
    </source>
</reference>
<organism evidence="2 3">
    <name type="scientific">Cadophora malorum</name>
    <dbReference type="NCBI Taxonomy" id="108018"/>
    <lineage>
        <taxon>Eukaryota</taxon>
        <taxon>Fungi</taxon>
        <taxon>Dikarya</taxon>
        <taxon>Ascomycota</taxon>
        <taxon>Pezizomycotina</taxon>
        <taxon>Leotiomycetes</taxon>
        <taxon>Helotiales</taxon>
        <taxon>Ploettnerulaceae</taxon>
        <taxon>Cadophora</taxon>
    </lineage>
</organism>
<dbReference type="AlphaFoldDB" id="A0A8H7WBI9"/>
<accession>A0A8H7WBI9</accession>
<sequence>MATVMNYILSTKCSTLSEHLRVMAVGLLVIGGLMAFRFLSIFLQKEKMDREQEPGLKTEQGIDAMGKSLSSMTEKQVEIDLEAGHGLSVGAVVAMIKNDAGTNGEKRALGEVENT</sequence>
<proteinExistence type="predicted"/>
<keyword evidence="1" id="KW-0472">Membrane</keyword>